<dbReference type="PaxDb" id="4097-A0A1S4CB46"/>
<keyword evidence="1" id="KW-1133">Transmembrane helix</keyword>
<protein>
    <submittedName>
        <fullName evidence="3">Protein DETOXIFICATION 15-like</fullName>
    </submittedName>
</protein>
<dbReference type="Proteomes" id="UP000790787">
    <property type="component" value="Chromosome 18"/>
</dbReference>
<dbReference type="AlphaFoldDB" id="A0A1S4CB46"/>
<gene>
    <name evidence="3" type="primary">LOC107817098</name>
</gene>
<keyword evidence="1" id="KW-0812">Transmembrane</keyword>
<sequence length="145" mass="16045">MVESNITCLVFICKGKCLLIFWSAYLLPVFGHILVILRQDPEIAAEAGNYARFIIPSIFAYSNEEEVVTYAGKMLFFIAGSHFLNAHQSVFSGISKGCGWQKKGEFIYLGAYYLWGIPAGMVLAFVFHLGGTAMKAADRVTQEST</sequence>
<dbReference type="PANTHER" id="PTHR11206">
    <property type="entry name" value="MULTIDRUG RESISTANCE PROTEIN"/>
    <property type="match status" value="1"/>
</dbReference>
<reference evidence="2" key="1">
    <citation type="journal article" date="2014" name="Nat. Commun.">
        <title>The tobacco genome sequence and its comparison with those of tomato and potato.</title>
        <authorList>
            <person name="Sierro N."/>
            <person name="Battey J.N."/>
            <person name="Ouadi S."/>
            <person name="Bakaher N."/>
            <person name="Bovet L."/>
            <person name="Willig A."/>
            <person name="Goepfert S."/>
            <person name="Peitsch M.C."/>
            <person name="Ivanov N.V."/>
        </authorList>
    </citation>
    <scope>NUCLEOTIDE SEQUENCE [LARGE SCALE GENOMIC DNA]</scope>
</reference>
<dbReference type="OrthoDB" id="2126698at2759"/>
<evidence type="ECO:0000256" key="1">
    <source>
        <dbReference type="SAM" id="Phobius"/>
    </source>
</evidence>
<feature type="transmembrane region" description="Helical" evidence="1">
    <location>
        <begin position="106"/>
        <end position="129"/>
    </location>
</feature>
<organism evidence="2 3">
    <name type="scientific">Nicotiana tabacum</name>
    <name type="common">Common tobacco</name>
    <dbReference type="NCBI Taxonomy" id="4097"/>
    <lineage>
        <taxon>Eukaryota</taxon>
        <taxon>Viridiplantae</taxon>
        <taxon>Streptophyta</taxon>
        <taxon>Embryophyta</taxon>
        <taxon>Tracheophyta</taxon>
        <taxon>Spermatophyta</taxon>
        <taxon>Magnoliopsida</taxon>
        <taxon>eudicotyledons</taxon>
        <taxon>Gunneridae</taxon>
        <taxon>Pentapetalae</taxon>
        <taxon>asterids</taxon>
        <taxon>lamiids</taxon>
        <taxon>Solanales</taxon>
        <taxon>Solanaceae</taxon>
        <taxon>Nicotianoideae</taxon>
        <taxon>Nicotianeae</taxon>
        <taxon>Nicotiana</taxon>
    </lineage>
</organism>
<accession>A0A1S4CB46</accession>
<name>A0A1S4CB46_TOBAC</name>
<keyword evidence="1" id="KW-0472">Membrane</keyword>
<reference evidence="3" key="2">
    <citation type="submission" date="2025-08" db="UniProtKB">
        <authorList>
            <consortium name="RefSeq"/>
        </authorList>
    </citation>
    <scope>IDENTIFICATION</scope>
    <source>
        <tissue evidence="3">Leaf</tissue>
    </source>
</reference>
<dbReference type="SMR" id="A0A1S4CB46"/>
<dbReference type="STRING" id="4097.A0A1S4CB46"/>
<evidence type="ECO:0000313" key="3">
    <source>
        <dbReference type="RefSeq" id="XP_016498360.1"/>
    </source>
</evidence>
<evidence type="ECO:0000313" key="2">
    <source>
        <dbReference type="Proteomes" id="UP000790787"/>
    </source>
</evidence>
<dbReference type="GeneID" id="107817098"/>
<dbReference type="KEGG" id="nta:107817098"/>
<proteinExistence type="predicted"/>
<dbReference type="RefSeq" id="XP_016498360.1">
    <property type="nucleotide sequence ID" value="XM_016642874.1"/>
</dbReference>
<dbReference type="RefSeq" id="XP_016498360.1">
    <property type="nucleotide sequence ID" value="XM_016642874.2"/>
</dbReference>
<feature type="transmembrane region" description="Helical" evidence="1">
    <location>
        <begin position="19"/>
        <end position="37"/>
    </location>
</feature>
<keyword evidence="2" id="KW-1185">Reference proteome</keyword>